<comment type="caution">
    <text evidence="10">The sequence shown here is derived from an EMBL/GenBank/DDBJ whole genome shotgun (WGS) entry which is preliminary data.</text>
</comment>
<reference evidence="11" key="1">
    <citation type="journal article" date="2019" name="Int. J. Syst. Evol. Microbiol.">
        <title>The Global Catalogue of Microorganisms (GCM) 10K type strain sequencing project: providing services to taxonomists for standard genome sequencing and annotation.</title>
        <authorList>
            <consortium name="The Broad Institute Genomics Platform"/>
            <consortium name="The Broad Institute Genome Sequencing Center for Infectious Disease"/>
            <person name="Wu L."/>
            <person name="Ma J."/>
        </authorList>
    </citation>
    <scope>NUCLEOTIDE SEQUENCE [LARGE SCALE GENOMIC DNA]</scope>
    <source>
        <strain evidence="11">CGMCC 1.15103</strain>
    </source>
</reference>
<evidence type="ECO:0000256" key="4">
    <source>
        <dbReference type="ARBA" id="ARBA00022989"/>
    </source>
</evidence>
<evidence type="ECO:0000256" key="3">
    <source>
        <dbReference type="ARBA" id="ARBA00022692"/>
    </source>
</evidence>
<dbReference type="Gene3D" id="1.10.287.70">
    <property type="match status" value="1"/>
</dbReference>
<comment type="subcellular location">
    <subcellularLocation>
        <location evidence="1">Membrane</location>
        <topology evidence="1">Multi-pass membrane protein</topology>
    </subcellularLocation>
</comment>
<protein>
    <recommendedName>
        <fullName evidence="9">Potassium channel domain-containing protein</fullName>
    </recommendedName>
</protein>
<gene>
    <name evidence="10" type="ORF">GCM10011400_62400</name>
</gene>
<proteinExistence type="predicted"/>
<keyword evidence="4 8" id="KW-1133">Transmembrane helix</keyword>
<keyword evidence="6 8" id="KW-0472">Membrane</keyword>
<feature type="transmembrane region" description="Helical" evidence="8">
    <location>
        <begin position="27"/>
        <end position="51"/>
    </location>
</feature>
<dbReference type="PANTHER" id="PTHR11537">
    <property type="entry name" value="VOLTAGE-GATED POTASSIUM CHANNEL"/>
    <property type="match status" value="1"/>
</dbReference>
<accession>A0ABQ1NIJ7</accession>
<keyword evidence="3 8" id="KW-0812">Transmembrane</keyword>
<evidence type="ECO:0000313" key="10">
    <source>
        <dbReference type="EMBL" id="GGC65902.1"/>
    </source>
</evidence>
<dbReference type="RefSeq" id="WP_115779477.1">
    <property type="nucleotide sequence ID" value="NZ_BMHL01000016.1"/>
</dbReference>
<evidence type="ECO:0000256" key="1">
    <source>
        <dbReference type="ARBA" id="ARBA00004141"/>
    </source>
</evidence>
<feature type="domain" description="Potassium channel" evidence="9">
    <location>
        <begin position="36"/>
        <end position="113"/>
    </location>
</feature>
<dbReference type="InterPro" id="IPR013099">
    <property type="entry name" value="K_chnl_dom"/>
</dbReference>
<feature type="transmembrane region" description="Helical" evidence="8">
    <location>
        <begin position="63"/>
        <end position="80"/>
    </location>
</feature>
<dbReference type="EMBL" id="BMHL01000016">
    <property type="protein sequence ID" value="GGC65902.1"/>
    <property type="molecule type" value="Genomic_DNA"/>
</dbReference>
<organism evidence="10 11">
    <name type="scientific">Paraburkholderia caffeinilytica</name>
    <dbReference type="NCBI Taxonomy" id="1761016"/>
    <lineage>
        <taxon>Bacteria</taxon>
        <taxon>Pseudomonadati</taxon>
        <taxon>Pseudomonadota</taxon>
        <taxon>Betaproteobacteria</taxon>
        <taxon>Burkholderiales</taxon>
        <taxon>Burkholderiaceae</taxon>
        <taxon>Paraburkholderia</taxon>
    </lineage>
</organism>
<dbReference type="InterPro" id="IPR028325">
    <property type="entry name" value="VG_K_chnl"/>
</dbReference>
<dbReference type="PANTHER" id="PTHR11537:SF254">
    <property type="entry name" value="POTASSIUM VOLTAGE-GATED CHANNEL PROTEIN SHAB"/>
    <property type="match status" value="1"/>
</dbReference>
<dbReference type="Proteomes" id="UP000602004">
    <property type="component" value="Unassembled WGS sequence"/>
</dbReference>
<keyword evidence="11" id="KW-1185">Reference proteome</keyword>
<evidence type="ECO:0000313" key="11">
    <source>
        <dbReference type="Proteomes" id="UP000602004"/>
    </source>
</evidence>
<sequence length="129" mass="13620">MDNAAKGAARTRIQPRRAVAEFGRVLWYLRAILAMLLILFLILSVAMYYVGGAVDAATRTPSSLGHTFYFCAVTALTIGYGDVVPTTTPGLIIAVLLGLLGVLITGVVTGSAVYAIQQAAHLTGRPEAR</sequence>
<dbReference type="SUPFAM" id="SSF81324">
    <property type="entry name" value="Voltage-gated potassium channels"/>
    <property type="match status" value="1"/>
</dbReference>
<evidence type="ECO:0000256" key="8">
    <source>
        <dbReference type="SAM" id="Phobius"/>
    </source>
</evidence>
<evidence type="ECO:0000256" key="6">
    <source>
        <dbReference type="ARBA" id="ARBA00023136"/>
    </source>
</evidence>
<feature type="transmembrane region" description="Helical" evidence="8">
    <location>
        <begin position="92"/>
        <end position="116"/>
    </location>
</feature>
<keyword evidence="5" id="KW-0406">Ion transport</keyword>
<evidence type="ECO:0000256" key="2">
    <source>
        <dbReference type="ARBA" id="ARBA00022448"/>
    </source>
</evidence>
<name>A0ABQ1NIJ7_9BURK</name>
<keyword evidence="2" id="KW-0813">Transport</keyword>
<evidence type="ECO:0000259" key="9">
    <source>
        <dbReference type="Pfam" id="PF07885"/>
    </source>
</evidence>
<dbReference type="PRINTS" id="PR00169">
    <property type="entry name" value="KCHANNEL"/>
</dbReference>
<keyword evidence="7" id="KW-0407">Ion channel</keyword>
<dbReference type="Pfam" id="PF07885">
    <property type="entry name" value="Ion_trans_2"/>
    <property type="match status" value="1"/>
</dbReference>
<evidence type="ECO:0000256" key="5">
    <source>
        <dbReference type="ARBA" id="ARBA00023065"/>
    </source>
</evidence>
<evidence type="ECO:0000256" key="7">
    <source>
        <dbReference type="ARBA" id="ARBA00023303"/>
    </source>
</evidence>